<evidence type="ECO:0000259" key="1">
    <source>
        <dbReference type="Pfam" id="PF16044"/>
    </source>
</evidence>
<dbReference type="Proteomes" id="UP001152747">
    <property type="component" value="Unassembled WGS sequence"/>
</dbReference>
<organism evidence="2 3">
    <name type="scientific">Caenorhabditis angaria</name>
    <dbReference type="NCBI Taxonomy" id="860376"/>
    <lineage>
        <taxon>Eukaryota</taxon>
        <taxon>Metazoa</taxon>
        <taxon>Ecdysozoa</taxon>
        <taxon>Nematoda</taxon>
        <taxon>Chromadorea</taxon>
        <taxon>Rhabditida</taxon>
        <taxon>Rhabditina</taxon>
        <taxon>Rhabditomorpha</taxon>
        <taxon>Rhabditoidea</taxon>
        <taxon>Rhabditidae</taxon>
        <taxon>Peloderinae</taxon>
        <taxon>Caenorhabditis</taxon>
    </lineage>
</organism>
<comment type="caution">
    <text evidence="2">The sequence shown here is derived from an EMBL/GenBank/DDBJ whole genome shotgun (WGS) entry which is preliminary data.</text>
</comment>
<accession>A0A9P1IC83</accession>
<dbReference type="InterPro" id="IPR053921">
    <property type="entry name" value="MKRN2OS-like_C"/>
</dbReference>
<keyword evidence="3" id="KW-1185">Reference proteome</keyword>
<dbReference type="EMBL" id="CANHGI010000002">
    <property type="protein sequence ID" value="CAI5442065.1"/>
    <property type="molecule type" value="Genomic_DNA"/>
</dbReference>
<dbReference type="AlphaFoldDB" id="A0A9P1IC83"/>
<dbReference type="InterPro" id="IPR032016">
    <property type="entry name" value="MKRN2OS-like"/>
</dbReference>
<evidence type="ECO:0000313" key="3">
    <source>
        <dbReference type="Proteomes" id="UP001152747"/>
    </source>
</evidence>
<gene>
    <name evidence="2" type="ORF">CAMP_LOCUS4702</name>
</gene>
<dbReference type="OrthoDB" id="10065749at2759"/>
<name>A0A9P1IC83_9PELO</name>
<feature type="domain" description="MKRN2 opposite strand protein-like C-terminal" evidence="1">
    <location>
        <begin position="27"/>
        <end position="174"/>
    </location>
</feature>
<dbReference type="PANTHER" id="PTHR33963">
    <property type="entry name" value="MKRN2 OPPOSITE STRAND PROTEIN"/>
    <property type="match status" value="1"/>
</dbReference>
<reference evidence="2" key="1">
    <citation type="submission" date="2022-11" db="EMBL/GenBank/DDBJ databases">
        <authorList>
            <person name="Kikuchi T."/>
        </authorList>
    </citation>
    <scope>NUCLEOTIDE SEQUENCE</scope>
    <source>
        <strain evidence="2">PS1010</strain>
    </source>
</reference>
<evidence type="ECO:0000313" key="2">
    <source>
        <dbReference type="EMBL" id="CAI5442065.1"/>
    </source>
</evidence>
<proteinExistence type="predicted"/>
<sequence length="358" mass="41364">MSPATEEFVCPDCNRKYEEASWTNNPLPCPFIEQVNARCAIVIKPSSGFFTSYQIGDDLHIGICDSNSVIHSYWTDGIVAQDTSWDKSILVYDFLPDFSNNTQWFDSTLVNFIQHSAGRFQIDSYNEFEWNCFDFVMEFLKFINFRNYTKVHFVSEFLQETLRNSMKYCSLVSKMAEFLEDLESTDADRSMDAASFQNQQFEIFQHDYRENAETDCKDDDGNHTNCKHADDESRKSKKELINVTRRLQKAMVAMEMMAGKEVISDLSIAITDINNQLRNAILKDNAEFSTTSVSLPDYDTTDMQLLMGTDEVSPTKPMLERIREEQQKSKLELNLIVAQANILLQEYDHIRNGLPTRN</sequence>
<protein>
    <recommendedName>
        <fullName evidence="1">MKRN2 opposite strand protein-like C-terminal domain-containing protein</fullName>
    </recommendedName>
</protein>
<dbReference type="Pfam" id="PF16044">
    <property type="entry name" value="DUF4796_C"/>
    <property type="match status" value="1"/>
</dbReference>
<dbReference type="PANTHER" id="PTHR33963:SF2">
    <property type="entry name" value="MKRN2 OPPOSITE STRAND PROTEIN"/>
    <property type="match status" value="1"/>
</dbReference>